<feature type="transmembrane region" description="Helical" evidence="1">
    <location>
        <begin position="51"/>
        <end position="75"/>
    </location>
</feature>
<dbReference type="OMA" id="NVMAEYS"/>
<proteinExistence type="predicted"/>
<sequence>MISGYTPPTTQPPTANNGLAESYNGIAGPKADDFLDNLLEKAPGSTKFWNYFYTLFMIIFVILGTSVVILLAVFFHNRVIFPIDSSCTTGSKDIVIPSNVISDFWKKCSSFSETKYLSSFHYSLQEINCMKSESYGRALNLMSVPNVKRSIVDNVIKIADQYLAGAPTADSCSKERSRILAIQTKYKNYLSIIDKGGDVELPKFFKTFVYQKSLEQALSSNNALQKDSLNDVKYSWISTVPETINEQKEQTVYGLALSNKFENLDFGIVRRVYDDSYGSRMWVSFNETVVPLFKGDSFDLLTNFVVADSTNITAFYELLDSQIQNPALKNLISQNNTNLVVTYTDMNAELMLLNLARINSKDRSNVMAEYSMMLAKYTDGTYEQRTKLTWGSSKEPTDGILQRLTETSFQSSFVLQGFSKQSVFDQDFLNFVVRDGSDYIFYTTDVYCKDRVAKTNDGVQVSKCNILKRELTYSTTPEYGQISAQAIFDPANQFYVGLKLDSDDDDDDIYEELANGDAEEFHF</sequence>
<dbReference type="RefSeq" id="XP_002680002.1">
    <property type="nucleotide sequence ID" value="XM_002679956.1"/>
</dbReference>
<accession>D2V7I6</accession>
<evidence type="ECO:0000313" key="2">
    <source>
        <dbReference type="EMBL" id="EFC47258.1"/>
    </source>
</evidence>
<evidence type="ECO:0000313" key="3">
    <source>
        <dbReference type="Proteomes" id="UP000006671"/>
    </source>
</evidence>
<dbReference type="KEGG" id="ngr:NAEGRDRAFT_78904"/>
<protein>
    <submittedName>
        <fullName evidence="2">Uncharacterized protein</fullName>
    </submittedName>
</protein>
<dbReference type="Proteomes" id="UP000006671">
    <property type="component" value="Unassembled WGS sequence"/>
</dbReference>
<keyword evidence="1" id="KW-0472">Membrane</keyword>
<dbReference type="GeneID" id="8849428"/>
<gene>
    <name evidence="2" type="ORF">NAEGRDRAFT_78904</name>
</gene>
<evidence type="ECO:0000256" key="1">
    <source>
        <dbReference type="SAM" id="Phobius"/>
    </source>
</evidence>
<dbReference type="VEuPathDB" id="AmoebaDB:NAEGRDRAFT_78904"/>
<keyword evidence="1" id="KW-0812">Transmembrane</keyword>
<dbReference type="EMBL" id="GG738855">
    <property type="protein sequence ID" value="EFC47258.1"/>
    <property type="molecule type" value="Genomic_DNA"/>
</dbReference>
<dbReference type="InParanoid" id="D2V7I6"/>
<dbReference type="AlphaFoldDB" id="D2V7I6"/>
<keyword evidence="1" id="KW-1133">Transmembrane helix</keyword>
<dbReference type="OrthoDB" id="10253872at2759"/>
<reference evidence="2 3" key="1">
    <citation type="journal article" date="2010" name="Cell">
        <title>The genome of Naegleria gruberi illuminates early eukaryotic versatility.</title>
        <authorList>
            <person name="Fritz-Laylin L.K."/>
            <person name="Prochnik S.E."/>
            <person name="Ginger M.L."/>
            <person name="Dacks J.B."/>
            <person name="Carpenter M.L."/>
            <person name="Field M.C."/>
            <person name="Kuo A."/>
            <person name="Paredez A."/>
            <person name="Chapman J."/>
            <person name="Pham J."/>
            <person name="Shu S."/>
            <person name="Neupane R."/>
            <person name="Cipriano M."/>
            <person name="Mancuso J."/>
            <person name="Tu H."/>
            <person name="Salamov A."/>
            <person name="Lindquist E."/>
            <person name="Shapiro H."/>
            <person name="Lucas S."/>
            <person name="Grigoriev I.V."/>
            <person name="Cande W.Z."/>
            <person name="Fulton C."/>
            <person name="Rokhsar D.S."/>
            <person name="Dawson S.C."/>
        </authorList>
    </citation>
    <scope>NUCLEOTIDE SEQUENCE [LARGE SCALE GENOMIC DNA]</scope>
    <source>
        <strain evidence="2 3">NEG-M</strain>
    </source>
</reference>
<organism evidence="3">
    <name type="scientific">Naegleria gruberi</name>
    <name type="common">Amoeba</name>
    <dbReference type="NCBI Taxonomy" id="5762"/>
    <lineage>
        <taxon>Eukaryota</taxon>
        <taxon>Discoba</taxon>
        <taxon>Heterolobosea</taxon>
        <taxon>Tetramitia</taxon>
        <taxon>Eutetramitia</taxon>
        <taxon>Vahlkampfiidae</taxon>
        <taxon>Naegleria</taxon>
    </lineage>
</organism>
<keyword evidence="3" id="KW-1185">Reference proteome</keyword>
<name>D2V7I6_NAEGR</name>